<dbReference type="EMBL" id="NXLW01000010">
    <property type="protein sequence ID" value="RDU71630.1"/>
    <property type="molecule type" value="Genomic_DNA"/>
</dbReference>
<reference evidence="4 5" key="1">
    <citation type="submission" date="2018-04" db="EMBL/GenBank/DDBJ databases">
        <title>Novel Campyloabacter and Helicobacter Species and Strains.</title>
        <authorList>
            <person name="Mannion A.J."/>
            <person name="Shen Z."/>
            <person name="Fox J.G."/>
        </authorList>
    </citation>
    <scope>NUCLEOTIDE SEQUENCE [LARGE SCALE GENOMIC DNA]</scope>
    <source>
        <strain evidence="4 5">MIT 97-5075</strain>
    </source>
</reference>
<dbReference type="Gene3D" id="1.10.3210.10">
    <property type="entry name" value="Hypothetical protein af1432"/>
    <property type="match status" value="1"/>
</dbReference>
<dbReference type="PANTHER" id="PTHR30005:SF0">
    <property type="entry name" value="RETROGRADE REGULATION PROTEIN 2"/>
    <property type="match status" value="1"/>
</dbReference>
<dbReference type="InterPro" id="IPR030673">
    <property type="entry name" value="PyroPPase_GppA_Ppx"/>
</dbReference>
<proteinExistence type="predicted"/>
<dbReference type="CDD" id="cd24052">
    <property type="entry name" value="ASKHA_NBD_HpPPX-GppA-like"/>
    <property type="match status" value="1"/>
</dbReference>
<evidence type="ECO:0000313" key="5">
    <source>
        <dbReference type="Proteomes" id="UP000256424"/>
    </source>
</evidence>
<dbReference type="GO" id="GO:0016462">
    <property type="term" value="F:pyrophosphatase activity"/>
    <property type="evidence" value="ECO:0007669"/>
    <property type="project" value="TreeGrafter"/>
</dbReference>
<dbReference type="Gene3D" id="3.30.420.150">
    <property type="entry name" value="Exopolyphosphatase. Domain 2"/>
    <property type="match status" value="1"/>
</dbReference>
<feature type="domain" description="Ppx/GppA phosphatase N-terminal" evidence="2">
    <location>
        <begin position="19"/>
        <end position="307"/>
    </location>
</feature>
<gene>
    <name evidence="4" type="ORF">CQA66_05865</name>
</gene>
<dbReference type="PIRSF" id="PIRSF001267">
    <property type="entry name" value="Pyrophosphatase_GppA_Ppx"/>
    <property type="match status" value="1"/>
</dbReference>
<dbReference type="Pfam" id="PF02541">
    <property type="entry name" value="Ppx-GppA"/>
    <property type="match status" value="1"/>
</dbReference>
<accession>A0A3D8J302</accession>
<keyword evidence="1" id="KW-0378">Hydrolase</keyword>
<evidence type="ECO:0000259" key="2">
    <source>
        <dbReference type="Pfam" id="PF02541"/>
    </source>
</evidence>
<keyword evidence="5" id="KW-1185">Reference proteome</keyword>
<feature type="domain" description="Ppx/GppA phosphatase C-terminal" evidence="3">
    <location>
        <begin position="321"/>
        <end position="460"/>
    </location>
</feature>
<name>A0A3D8J302_9HELI</name>
<protein>
    <submittedName>
        <fullName evidence="4">Ppx/GppA family phosphatase</fullName>
    </submittedName>
</protein>
<dbReference type="InterPro" id="IPR048950">
    <property type="entry name" value="Ppx_GppA_C"/>
</dbReference>
<evidence type="ECO:0000259" key="3">
    <source>
        <dbReference type="Pfam" id="PF21447"/>
    </source>
</evidence>
<dbReference type="SUPFAM" id="SSF53067">
    <property type="entry name" value="Actin-like ATPase domain"/>
    <property type="match status" value="2"/>
</dbReference>
<dbReference type="InterPro" id="IPR003695">
    <property type="entry name" value="Ppx_GppA_N"/>
</dbReference>
<organism evidence="4 5">
    <name type="scientific">Helicobacter aurati</name>
    <dbReference type="NCBI Taxonomy" id="137778"/>
    <lineage>
        <taxon>Bacteria</taxon>
        <taxon>Pseudomonadati</taxon>
        <taxon>Campylobacterota</taxon>
        <taxon>Epsilonproteobacteria</taxon>
        <taxon>Campylobacterales</taxon>
        <taxon>Helicobacteraceae</taxon>
        <taxon>Helicobacter</taxon>
    </lineage>
</organism>
<comment type="caution">
    <text evidence="4">The sequence shown here is derived from an EMBL/GenBank/DDBJ whole genome shotgun (WGS) entry which is preliminary data.</text>
</comment>
<evidence type="ECO:0000313" key="4">
    <source>
        <dbReference type="EMBL" id="RDU71630.1"/>
    </source>
</evidence>
<dbReference type="RefSeq" id="WP_104763453.1">
    <property type="nucleotide sequence ID" value="NZ_FZPM01000023.1"/>
</dbReference>
<sequence>MAKITTIIDIGSNSARMAIFQKTSRYGFRLIHELKSKVRISEGSYEHDSYLQKPAMQRALNALKEFKRVSQLFKSRKLICVATSAIRDAPNKLEFIAAVKKECGIHIKVIDGTREAFFGAVACANLLHEKSGITVDIGGGSTELACIDNGIIKEMISLNLGSIRLKELFFDHNKINEAYNYTRQYVKENIKTILHFYRDSMSKSKFHIFGIGGSIRAYAKYEMNRISYPLNFLHGYELDIQTIMPHLNHIVHATTQELLATGINLDRIDSIRPGLLILQIILEELQAQTLIISGVGVREGVFLYDMLRNQNWVLPTHCNPSVSSLRDTFLTCIDESKIIFKHAKNLFILFQENIKQKIYLDSQYLYHLKIASNLYNIGTNVNFYQAHKHSSYIALHCLNYGFSHIQRYTIATLLEFSHKKRPKTIPQSHKNLLPHEPVLHMLSFILSLSVILAKQKNVDFKLSIRSQTQLYSLSLVVLHITACPLPTQQALLEIIPPKLECYGIALEIIVD</sequence>
<dbReference type="Proteomes" id="UP000256424">
    <property type="component" value="Unassembled WGS sequence"/>
</dbReference>
<dbReference type="InterPro" id="IPR050273">
    <property type="entry name" value="GppA/Ppx_hydrolase"/>
</dbReference>
<dbReference type="Gene3D" id="3.30.420.40">
    <property type="match status" value="1"/>
</dbReference>
<dbReference type="Pfam" id="PF21447">
    <property type="entry name" value="Ppx-GppA_III"/>
    <property type="match status" value="1"/>
</dbReference>
<dbReference type="OrthoDB" id="9793035at2"/>
<dbReference type="PANTHER" id="PTHR30005">
    <property type="entry name" value="EXOPOLYPHOSPHATASE"/>
    <property type="match status" value="1"/>
</dbReference>
<dbReference type="InterPro" id="IPR043129">
    <property type="entry name" value="ATPase_NBD"/>
</dbReference>
<dbReference type="SUPFAM" id="SSF109604">
    <property type="entry name" value="HD-domain/PDEase-like"/>
    <property type="match status" value="1"/>
</dbReference>
<evidence type="ECO:0000256" key="1">
    <source>
        <dbReference type="ARBA" id="ARBA00022801"/>
    </source>
</evidence>
<dbReference type="AlphaFoldDB" id="A0A3D8J302"/>